<reference evidence="1" key="1">
    <citation type="submission" date="2022-01" db="EMBL/GenBank/DDBJ databases">
        <title>Collection of gut derived symbiotic bacterial strains cultured from healthy donors.</title>
        <authorList>
            <person name="Lin H."/>
            <person name="Kohout C."/>
            <person name="Waligurski E."/>
            <person name="Pamer E.G."/>
        </authorList>
    </citation>
    <scope>NUCLEOTIDE SEQUENCE</scope>
    <source>
        <strain evidence="1">DFI.6.72</strain>
    </source>
</reference>
<dbReference type="AlphaFoldDB" id="A0AAW5BGW5"/>
<dbReference type="EMBL" id="JAKNGO010000101">
    <property type="protein sequence ID" value="MCG4691145.1"/>
    <property type="molecule type" value="Genomic_DNA"/>
</dbReference>
<evidence type="ECO:0000313" key="2">
    <source>
        <dbReference type="Proteomes" id="UP001200843"/>
    </source>
</evidence>
<proteinExistence type="predicted"/>
<dbReference type="RefSeq" id="WP_224205358.1">
    <property type="nucleotide sequence ID" value="NZ_BAABYE010000001.1"/>
</dbReference>
<name>A0AAW5BGW5_PHOVU</name>
<gene>
    <name evidence="1" type="ORF">L0N01_21420</name>
</gene>
<evidence type="ECO:0000313" key="1">
    <source>
        <dbReference type="EMBL" id="MCG4691145.1"/>
    </source>
</evidence>
<comment type="caution">
    <text evidence="1">The sequence shown here is derived from an EMBL/GenBank/DDBJ whole genome shotgun (WGS) entry which is preliminary data.</text>
</comment>
<organism evidence="1 2">
    <name type="scientific">Phocaeicola vulgatus</name>
    <name type="common">Bacteroides vulgatus</name>
    <dbReference type="NCBI Taxonomy" id="821"/>
    <lineage>
        <taxon>Bacteria</taxon>
        <taxon>Pseudomonadati</taxon>
        <taxon>Bacteroidota</taxon>
        <taxon>Bacteroidia</taxon>
        <taxon>Bacteroidales</taxon>
        <taxon>Bacteroidaceae</taxon>
        <taxon>Phocaeicola</taxon>
    </lineage>
</organism>
<sequence length="104" mass="12348">MFIKQVMARPVPTHPKWEYSLNRESMILFFHKKILYGANVVYAEGWQQSKKRMAYSTIFPAILYRMKCPYSPANYLKGDYEVRAVTMKEQRTTGGELKKMQYHT</sequence>
<dbReference type="Proteomes" id="UP001200843">
    <property type="component" value="Unassembled WGS sequence"/>
</dbReference>
<protein>
    <submittedName>
        <fullName evidence="1">Uncharacterized protein</fullName>
    </submittedName>
</protein>
<accession>A0AAW5BGW5</accession>